<proteinExistence type="predicted"/>
<protein>
    <submittedName>
        <fullName evidence="3">Uncharacterized protein</fullName>
    </submittedName>
</protein>
<dbReference type="RefSeq" id="WP_231955408.1">
    <property type="nucleotide sequence ID" value="NZ_CACRYJ010000044.1"/>
</dbReference>
<evidence type="ECO:0000313" key="3">
    <source>
        <dbReference type="EMBL" id="VZO38104.1"/>
    </source>
</evidence>
<sequence length="166" mass="15999">MTPIRFTSAASGERVTRESAETPVRFAPAASGEPGASARSATRGLSSRLGEGERGSATVLVLGVVAAALILAVLVGGLARVTSARGLAQGSADLAAIAGAEVAAGRSGDACAAAGGVAQRHGVELDSCAVSAGGMVTVQVGVPVSPVPGWSARATAQARAGPVGLE</sequence>
<accession>A0A7M4DLG7</accession>
<dbReference type="NCBIfam" id="TIGR03816">
    <property type="entry name" value="tadE_like_DECH"/>
    <property type="match status" value="1"/>
</dbReference>
<evidence type="ECO:0000256" key="2">
    <source>
        <dbReference type="SAM" id="Phobius"/>
    </source>
</evidence>
<evidence type="ECO:0000256" key="1">
    <source>
        <dbReference type="SAM" id="MobiDB-lite"/>
    </source>
</evidence>
<dbReference type="AlphaFoldDB" id="A0A7M4DLG7"/>
<feature type="transmembrane region" description="Helical" evidence="2">
    <location>
        <begin position="57"/>
        <end position="79"/>
    </location>
</feature>
<keyword evidence="4" id="KW-1185">Reference proteome</keyword>
<keyword evidence="2" id="KW-0472">Membrane</keyword>
<name>A0A7M4DLG7_9MICO</name>
<dbReference type="EMBL" id="CACRYJ010000044">
    <property type="protein sequence ID" value="VZO38104.1"/>
    <property type="molecule type" value="Genomic_DNA"/>
</dbReference>
<dbReference type="InterPro" id="IPR021202">
    <property type="entry name" value="Rv3654c-like"/>
</dbReference>
<evidence type="ECO:0000313" key="4">
    <source>
        <dbReference type="Proteomes" id="UP000419743"/>
    </source>
</evidence>
<feature type="region of interest" description="Disordered" evidence="1">
    <location>
        <begin position="1"/>
        <end position="50"/>
    </location>
</feature>
<reference evidence="3 4" key="1">
    <citation type="submission" date="2019-11" db="EMBL/GenBank/DDBJ databases">
        <authorList>
            <person name="Criscuolo A."/>
        </authorList>
    </citation>
    <scope>NUCLEOTIDE SEQUENCE [LARGE SCALE GENOMIC DNA]</scope>
    <source>
        <strain evidence="3">CIP111667</strain>
    </source>
</reference>
<organism evidence="3 4">
    <name type="scientific">Occultella aeris</name>
    <dbReference type="NCBI Taxonomy" id="2761496"/>
    <lineage>
        <taxon>Bacteria</taxon>
        <taxon>Bacillati</taxon>
        <taxon>Actinomycetota</taxon>
        <taxon>Actinomycetes</taxon>
        <taxon>Micrococcales</taxon>
        <taxon>Ruaniaceae</taxon>
        <taxon>Occultella</taxon>
    </lineage>
</organism>
<keyword evidence="2" id="KW-0812">Transmembrane</keyword>
<comment type="caution">
    <text evidence="3">The sequence shown here is derived from an EMBL/GenBank/DDBJ whole genome shotgun (WGS) entry which is preliminary data.</text>
</comment>
<feature type="compositionally biased region" description="Low complexity" evidence="1">
    <location>
        <begin position="27"/>
        <end position="41"/>
    </location>
</feature>
<gene>
    <name evidence="3" type="ORF">HALOF300_02984</name>
</gene>
<keyword evidence="2" id="KW-1133">Transmembrane helix</keyword>
<dbReference type="Proteomes" id="UP000419743">
    <property type="component" value="Unassembled WGS sequence"/>
</dbReference>